<evidence type="ECO:0000313" key="1">
    <source>
        <dbReference type="EMBL" id="MBX67955.1"/>
    </source>
</evidence>
<reference evidence="1" key="1">
    <citation type="submission" date="2018-02" db="EMBL/GenBank/DDBJ databases">
        <title>Rhizophora mucronata_Transcriptome.</title>
        <authorList>
            <person name="Meera S.P."/>
            <person name="Sreeshan A."/>
            <person name="Augustine A."/>
        </authorList>
    </citation>
    <scope>NUCLEOTIDE SEQUENCE</scope>
    <source>
        <tissue evidence="1">Leaf</tissue>
    </source>
</reference>
<protein>
    <submittedName>
        <fullName evidence="1">Uncharacterized protein</fullName>
    </submittedName>
</protein>
<proteinExistence type="predicted"/>
<name>A0A2P2QM35_RHIMU</name>
<sequence>MIYLIFSRFLNPK</sequence>
<organism evidence="1">
    <name type="scientific">Rhizophora mucronata</name>
    <name type="common">Asiatic mangrove</name>
    <dbReference type="NCBI Taxonomy" id="61149"/>
    <lineage>
        <taxon>Eukaryota</taxon>
        <taxon>Viridiplantae</taxon>
        <taxon>Streptophyta</taxon>
        <taxon>Embryophyta</taxon>
        <taxon>Tracheophyta</taxon>
        <taxon>Spermatophyta</taxon>
        <taxon>Magnoliopsida</taxon>
        <taxon>eudicotyledons</taxon>
        <taxon>Gunneridae</taxon>
        <taxon>Pentapetalae</taxon>
        <taxon>rosids</taxon>
        <taxon>fabids</taxon>
        <taxon>Malpighiales</taxon>
        <taxon>Rhizophoraceae</taxon>
        <taxon>Rhizophora</taxon>
    </lineage>
</organism>
<dbReference type="EMBL" id="GGEC01087471">
    <property type="protein sequence ID" value="MBX67955.1"/>
    <property type="molecule type" value="Transcribed_RNA"/>
</dbReference>
<accession>A0A2P2QM35</accession>